<dbReference type="Proteomes" id="UP000271974">
    <property type="component" value="Unassembled WGS sequence"/>
</dbReference>
<protein>
    <submittedName>
        <fullName evidence="2">Uncharacterized protein</fullName>
    </submittedName>
</protein>
<feature type="compositionally biased region" description="Low complexity" evidence="1">
    <location>
        <begin position="99"/>
        <end position="110"/>
    </location>
</feature>
<feature type="region of interest" description="Disordered" evidence="1">
    <location>
        <begin position="1"/>
        <end position="186"/>
    </location>
</feature>
<sequence>MSSTKSETRSRPRSWFGIKLGSRNPKHNQDGTDTILAQENKCADKKKEGKSSKAGGKKDKDILAKNISKGHGISKAQCVEKRSESYGAKSGKIVNREGSSVPSGSRQSSPPNWPVGNLAVDTEQNLHPHSYGSVGDNPDCPRLKPLLQNNQPSENAGSNHNIASDKNSEGKTKETRAIHPSAERAFTPCSVTEHHPRLLQNQQQLSPMSKEKTGQKDSRVPPVAAPHPGITNSPSIACELSCPKLNQVCSASPSSQSKSTTAASLPPASISTTAATAASSTATSGVTTPTVKIAPTPRYNLNFLGDLQSKHKFSLAICKQNDVANSGNPPN</sequence>
<reference evidence="2 3" key="1">
    <citation type="submission" date="2019-01" db="EMBL/GenBank/DDBJ databases">
        <title>A draft genome assembly of the solar-powered sea slug Elysia chlorotica.</title>
        <authorList>
            <person name="Cai H."/>
            <person name="Li Q."/>
            <person name="Fang X."/>
            <person name="Li J."/>
            <person name="Curtis N.E."/>
            <person name="Altenburger A."/>
            <person name="Shibata T."/>
            <person name="Feng M."/>
            <person name="Maeda T."/>
            <person name="Schwartz J.A."/>
            <person name="Shigenobu S."/>
            <person name="Lundholm N."/>
            <person name="Nishiyama T."/>
            <person name="Yang H."/>
            <person name="Hasebe M."/>
            <person name="Li S."/>
            <person name="Pierce S.K."/>
            <person name="Wang J."/>
        </authorList>
    </citation>
    <scope>NUCLEOTIDE SEQUENCE [LARGE SCALE GENOMIC DNA]</scope>
    <source>
        <strain evidence="2">EC2010</strain>
        <tissue evidence="2">Whole organism of an adult</tissue>
    </source>
</reference>
<comment type="caution">
    <text evidence="2">The sequence shown here is derived from an EMBL/GenBank/DDBJ whole genome shotgun (WGS) entry which is preliminary data.</text>
</comment>
<evidence type="ECO:0000313" key="3">
    <source>
        <dbReference type="Proteomes" id="UP000271974"/>
    </source>
</evidence>
<proteinExistence type="predicted"/>
<feature type="compositionally biased region" description="Basic and acidic residues" evidence="1">
    <location>
        <begin position="41"/>
        <end position="63"/>
    </location>
</feature>
<feature type="region of interest" description="Disordered" evidence="1">
    <location>
        <begin position="198"/>
        <end position="231"/>
    </location>
</feature>
<feature type="region of interest" description="Disordered" evidence="1">
    <location>
        <begin position="249"/>
        <end position="293"/>
    </location>
</feature>
<gene>
    <name evidence="2" type="ORF">EGW08_018288</name>
</gene>
<feature type="compositionally biased region" description="Basic and acidic residues" evidence="1">
    <location>
        <begin position="166"/>
        <end position="177"/>
    </location>
</feature>
<feature type="compositionally biased region" description="Low complexity" evidence="1">
    <location>
        <begin position="250"/>
        <end position="290"/>
    </location>
</feature>
<dbReference type="EMBL" id="RQTK01000882">
    <property type="protein sequence ID" value="RUS73950.1"/>
    <property type="molecule type" value="Genomic_DNA"/>
</dbReference>
<feature type="compositionally biased region" description="Basic and acidic residues" evidence="1">
    <location>
        <begin position="209"/>
        <end position="219"/>
    </location>
</feature>
<feature type="compositionally biased region" description="Polar residues" evidence="1">
    <location>
        <begin position="147"/>
        <end position="165"/>
    </location>
</feature>
<feature type="compositionally biased region" description="Basic and acidic residues" evidence="1">
    <location>
        <begin position="1"/>
        <end position="10"/>
    </location>
</feature>
<keyword evidence="3" id="KW-1185">Reference proteome</keyword>
<dbReference type="OrthoDB" id="10668591at2759"/>
<organism evidence="2 3">
    <name type="scientific">Elysia chlorotica</name>
    <name type="common">Eastern emerald elysia</name>
    <name type="synonym">Sea slug</name>
    <dbReference type="NCBI Taxonomy" id="188477"/>
    <lineage>
        <taxon>Eukaryota</taxon>
        <taxon>Metazoa</taxon>
        <taxon>Spiralia</taxon>
        <taxon>Lophotrochozoa</taxon>
        <taxon>Mollusca</taxon>
        <taxon>Gastropoda</taxon>
        <taxon>Heterobranchia</taxon>
        <taxon>Euthyneura</taxon>
        <taxon>Panpulmonata</taxon>
        <taxon>Sacoglossa</taxon>
        <taxon>Placobranchoidea</taxon>
        <taxon>Plakobranchidae</taxon>
        <taxon>Elysia</taxon>
    </lineage>
</organism>
<name>A0A3S1AWC9_ELYCH</name>
<evidence type="ECO:0000256" key="1">
    <source>
        <dbReference type="SAM" id="MobiDB-lite"/>
    </source>
</evidence>
<dbReference type="AlphaFoldDB" id="A0A3S1AWC9"/>
<accession>A0A3S1AWC9</accession>
<evidence type="ECO:0000313" key="2">
    <source>
        <dbReference type="EMBL" id="RUS73950.1"/>
    </source>
</evidence>